<evidence type="ECO:0000313" key="3">
    <source>
        <dbReference type="Proteomes" id="UP001150266"/>
    </source>
</evidence>
<name>A0A9W9A6D2_9AGAR</name>
<protein>
    <submittedName>
        <fullName evidence="2">Uncharacterized protein</fullName>
    </submittedName>
</protein>
<keyword evidence="3" id="KW-1185">Reference proteome</keyword>
<evidence type="ECO:0000256" key="1">
    <source>
        <dbReference type="SAM" id="MobiDB-lite"/>
    </source>
</evidence>
<reference evidence="2" key="1">
    <citation type="submission" date="2022-08" db="EMBL/GenBank/DDBJ databases">
        <title>A Global Phylogenomic Analysis of the Shiitake Genus Lentinula.</title>
        <authorList>
            <consortium name="DOE Joint Genome Institute"/>
            <person name="Sierra-Patev S."/>
            <person name="Min B."/>
            <person name="Naranjo-Ortiz M."/>
            <person name="Looney B."/>
            <person name="Konkel Z."/>
            <person name="Slot J.C."/>
            <person name="Sakamoto Y."/>
            <person name="Steenwyk J.L."/>
            <person name="Rokas A."/>
            <person name="Carro J."/>
            <person name="Camarero S."/>
            <person name="Ferreira P."/>
            <person name="Molpeceres G."/>
            <person name="Ruiz-Duenas F.J."/>
            <person name="Serrano A."/>
            <person name="Henrissat B."/>
            <person name="Drula E."/>
            <person name="Hughes K.W."/>
            <person name="Mata J.L."/>
            <person name="Ishikawa N.K."/>
            <person name="Vargas-Isla R."/>
            <person name="Ushijima S."/>
            <person name="Smith C.A."/>
            <person name="Ahrendt S."/>
            <person name="Andreopoulos W."/>
            <person name="He G."/>
            <person name="Labutti K."/>
            <person name="Lipzen A."/>
            <person name="Ng V."/>
            <person name="Riley R."/>
            <person name="Sandor L."/>
            <person name="Barry K."/>
            <person name="Martinez A.T."/>
            <person name="Xiao Y."/>
            <person name="Gibbons J.G."/>
            <person name="Terashima K."/>
            <person name="Grigoriev I.V."/>
            <person name="Hibbett D.S."/>
        </authorList>
    </citation>
    <scope>NUCLEOTIDE SEQUENCE</scope>
    <source>
        <strain evidence="2">JLM2183</strain>
    </source>
</reference>
<feature type="region of interest" description="Disordered" evidence="1">
    <location>
        <begin position="131"/>
        <end position="160"/>
    </location>
</feature>
<feature type="compositionally biased region" description="Basic and acidic residues" evidence="1">
    <location>
        <begin position="131"/>
        <end position="145"/>
    </location>
</feature>
<dbReference type="EMBL" id="JAOTPV010000014">
    <property type="protein sequence ID" value="KAJ4475470.1"/>
    <property type="molecule type" value="Genomic_DNA"/>
</dbReference>
<sequence>MQFHLFSCQNAFARIYRSREPQSVHLKSAAWSFMGMIPCYSGPREGLYIVPLFSNYFHPCVFFATQCPESDMNFFTILTTLLLSSVIALPTPQCQCQRSLRIIPIVEGGDLQRCSSNLTVESIIANRGDRDRPVRDITEAQKDVPKNIQGNSPRERPKKK</sequence>
<accession>A0A9W9A6D2</accession>
<dbReference type="Proteomes" id="UP001150266">
    <property type="component" value="Unassembled WGS sequence"/>
</dbReference>
<evidence type="ECO:0000313" key="2">
    <source>
        <dbReference type="EMBL" id="KAJ4475470.1"/>
    </source>
</evidence>
<dbReference type="AlphaFoldDB" id="A0A9W9A6D2"/>
<proteinExistence type="predicted"/>
<organism evidence="2 3">
    <name type="scientific">Lentinula aciculospora</name>
    <dbReference type="NCBI Taxonomy" id="153920"/>
    <lineage>
        <taxon>Eukaryota</taxon>
        <taxon>Fungi</taxon>
        <taxon>Dikarya</taxon>
        <taxon>Basidiomycota</taxon>
        <taxon>Agaricomycotina</taxon>
        <taxon>Agaricomycetes</taxon>
        <taxon>Agaricomycetidae</taxon>
        <taxon>Agaricales</taxon>
        <taxon>Marasmiineae</taxon>
        <taxon>Omphalotaceae</taxon>
        <taxon>Lentinula</taxon>
    </lineage>
</organism>
<comment type="caution">
    <text evidence="2">The sequence shown here is derived from an EMBL/GenBank/DDBJ whole genome shotgun (WGS) entry which is preliminary data.</text>
</comment>
<gene>
    <name evidence="2" type="ORF">J3R30DRAFT_556934</name>
</gene>